<keyword evidence="15" id="KW-1185">Reference proteome</keyword>
<evidence type="ECO:0000313" key="15">
    <source>
        <dbReference type="Proteomes" id="UP000754883"/>
    </source>
</evidence>
<gene>
    <name evidence="14" type="ORF">CBYS24578_00012329</name>
</gene>
<keyword evidence="5" id="KW-0479">Metal-binding</keyword>
<dbReference type="PROSITE" id="PS01360">
    <property type="entry name" value="ZF_MYND_1"/>
    <property type="match status" value="1"/>
</dbReference>
<comment type="similarity">
    <text evidence="2">Belongs to the RNase H family.</text>
</comment>
<dbReference type="CDD" id="cd13934">
    <property type="entry name" value="RNase_H_Dikarya_like"/>
    <property type="match status" value="1"/>
</dbReference>
<proteinExistence type="inferred from homology"/>
<evidence type="ECO:0000259" key="12">
    <source>
        <dbReference type="PROSITE" id="PS50865"/>
    </source>
</evidence>
<comment type="catalytic activity">
    <reaction evidence="1">
        <text>Endonucleolytic cleavage to 5'-phosphomonoester.</text>
        <dbReference type="EC" id="3.1.26.4"/>
    </reaction>
</comment>
<evidence type="ECO:0000256" key="1">
    <source>
        <dbReference type="ARBA" id="ARBA00000077"/>
    </source>
</evidence>
<evidence type="ECO:0000256" key="11">
    <source>
        <dbReference type="SAM" id="MobiDB-lite"/>
    </source>
</evidence>
<feature type="domain" description="MYND-type" evidence="12">
    <location>
        <begin position="22"/>
        <end position="59"/>
    </location>
</feature>
<dbReference type="SUPFAM" id="SSF144232">
    <property type="entry name" value="HIT/MYND zinc finger-like"/>
    <property type="match status" value="1"/>
</dbReference>
<feature type="compositionally biased region" description="Polar residues" evidence="11">
    <location>
        <begin position="362"/>
        <end position="372"/>
    </location>
</feature>
<dbReference type="PANTHER" id="PTHR10642:SF26">
    <property type="entry name" value="RIBONUCLEASE H1"/>
    <property type="match status" value="1"/>
</dbReference>
<evidence type="ECO:0000256" key="5">
    <source>
        <dbReference type="ARBA" id="ARBA00022723"/>
    </source>
</evidence>
<keyword evidence="9" id="KW-0862">Zinc</keyword>
<dbReference type="Pfam" id="PF01753">
    <property type="entry name" value="zf-MYND"/>
    <property type="match status" value="1"/>
</dbReference>
<feature type="region of interest" description="Disordered" evidence="11">
    <location>
        <begin position="593"/>
        <end position="613"/>
    </location>
</feature>
<dbReference type="SUPFAM" id="SSF53098">
    <property type="entry name" value="Ribonuclease H-like"/>
    <property type="match status" value="1"/>
</dbReference>
<dbReference type="InterPro" id="IPR050092">
    <property type="entry name" value="RNase_H"/>
</dbReference>
<evidence type="ECO:0000256" key="3">
    <source>
        <dbReference type="ARBA" id="ARBA00012180"/>
    </source>
</evidence>
<evidence type="ECO:0000313" key="14">
    <source>
        <dbReference type="EMBL" id="CAG9990094.1"/>
    </source>
</evidence>
<evidence type="ECO:0000256" key="7">
    <source>
        <dbReference type="ARBA" id="ARBA00022771"/>
    </source>
</evidence>
<dbReference type="InterPro" id="IPR036397">
    <property type="entry name" value="RNaseH_sf"/>
</dbReference>
<dbReference type="Gene3D" id="6.10.140.2220">
    <property type="match status" value="1"/>
</dbReference>
<dbReference type="AlphaFoldDB" id="A0A9N9UID8"/>
<comment type="caution">
    <text evidence="14">The sequence shown here is derived from an EMBL/GenBank/DDBJ whole genome shotgun (WGS) entry which is preliminary data.</text>
</comment>
<dbReference type="InterPro" id="IPR002156">
    <property type="entry name" value="RNaseH_domain"/>
</dbReference>
<feature type="domain" description="RNase H type-1" evidence="13">
    <location>
        <begin position="419"/>
        <end position="583"/>
    </location>
</feature>
<protein>
    <recommendedName>
        <fullName evidence="3">ribonuclease H</fullName>
        <ecNumber evidence="3">3.1.26.4</ecNumber>
    </recommendedName>
</protein>
<evidence type="ECO:0000256" key="9">
    <source>
        <dbReference type="ARBA" id="ARBA00022833"/>
    </source>
</evidence>
<dbReference type="PANTHER" id="PTHR10642">
    <property type="entry name" value="RIBONUCLEASE H1"/>
    <property type="match status" value="1"/>
</dbReference>
<sequence length="649" mass="72949">MDSYSTHSNSRRPRGPTAPSRCAVCFKESRLHPCGGCKVVHYCSAEHSLAHRSSHKVSCITIKKTRERLEHEKSKLRARTDSSFEAQSSSEDIFQTGLGKFWGIVETRNYMRARFAAASALLQVDTKDAVESALEHFNEMIRLGRSDDQGVRDIIPHLLLRLGREQECYHFLKWWATAENPRDVATPYLYLPEADPLESVEVFSSNETSVGHLVALTLLKMRLFLDMDACSTFVTDLDPPFDPFDPYANKDRPQPGHCVRNKIREMNMSYLKQTTRMLRDQFLTLYNQAHDANPYIWRALVDGKIPSPPRFYRRGSKEEADWIIYQCHHAWIESGEAMMLIDAHTVASTTMNQDEAAAASGRDTSSASSRNRPFQIWSKARGTGKAFPSKFQSIYSPSNLFRPTVKACSDIARFVHHKDPTKVLVFVGGACSNNGQQEPRAGWAVVFGPPTYKGKNNDSYFVSGRLEDKGPFGDSYTGTTKRAELRAAIAALRLCDWQAEGYANLVIATDSTYVVGGATEWTKIWAQYKWTTCSGGHVKHRDLWQLVLGEVERWANKGVFVEFWKIQTGQNEEADRAANRMVQTASAVGEFEDVPLNSGQSRTSRQLPDSCSQKGTLVENMEKPATRYSEGTRSAEATEAVVWVGGFTL</sequence>
<name>A0A9N9UID8_9HYPO</name>
<keyword evidence="4" id="KW-0540">Nuclease</keyword>
<dbReference type="Pfam" id="PF00075">
    <property type="entry name" value="RNase_H"/>
    <property type="match status" value="1"/>
</dbReference>
<keyword evidence="7 10" id="KW-0863">Zinc-finger</keyword>
<dbReference type="PROSITE" id="PS50879">
    <property type="entry name" value="RNASE_H_1"/>
    <property type="match status" value="1"/>
</dbReference>
<reference evidence="14" key="1">
    <citation type="submission" date="2021-10" db="EMBL/GenBank/DDBJ databases">
        <authorList>
            <person name="Piombo E."/>
        </authorList>
    </citation>
    <scope>NUCLEOTIDE SEQUENCE</scope>
</reference>
<dbReference type="EC" id="3.1.26.4" evidence="3"/>
<dbReference type="GO" id="GO:0004523">
    <property type="term" value="F:RNA-DNA hybrid ribonuclease activity"/>
    <property type="evidence" value="ECO:0007669"/>
    <property type="project" value="UniProtKB-EC"/>
</dbReference>
<dbReference type="EMBL" id="CABFNO020001469">
    <property type="protein sequence ID" value="CAG9990094.1"/>
    <property type="molecule type" value="Genomic_DNA"/>
</dbReference>
<keyword evidence="6" id="KW-0255">Endonuclease</keyword>
<feature type="compositionally biased region" description="Polar residues" evidence="11">
    <location>
        <begin position="597"/>
        <end position="613"/>
    </location>
</feature>
<evidence type="ECO:0000256" key="4">
    <source>
        <dbReference type="ARBA" id="ARBA00022722"/>
    </source>
</evidence>
<dbReference type="GO" id="GO:0008270">
    <property type="term" value="F:zinc ion binding"/>
    <property type="evidence" value="ECO:0007669"/>
    <property type="project" value="UniProtKB-KW"/>
</dbReference>
<accession>A0A9N9UID8</accession>
<dbReference type="GO" id="GO:0003676">
    <property type="term" value="F:nucleic acid binding"/>
    <property type="evidence" value="ECO:0007669"/>
    <property type="project" value="InterPro"/>
</dbReference>
<organism evidence="14 15">
    <name type="scientific">Clonostachys byssicola</name>
    <dbReference type="NCBI Taxonomy" id="160290"/>
    <lineage>
        <taxon>Eukaryota</taxon>
        <taxon>Fungi</taxon>
        <taxon>Dikarya</taxon>
        <taxon>Ascomycota</taxon>
        <taxon>Pezizomycotina</taxon>
        <taxon>Sordariomycetes</taxon>
        <taxon>Hypocreomycetidae</taxon>
        <taxon>Hypocreales</taxon>
        <taxon>Bionectriaceae</taxon>
        <taxon>Clonostachys</taxon>
    </lineage>
</organism>
<dbReference type="OrthoDB" id="245563at2759"/>
<evidence type="ECO:0000259" key="13">
    <source>
        <dbReference type="PROSITE" id="PS50879"/>
    </source>
</evidence>
<dbReference type="Gene3D" id="3.30.420.10">
    <property type="entry name" value="Ribonuclease H-like superfamily/Ribonuclease H"/>
    <property type="match status" value="1"/>
</dbReference>
<dbReference type="Proteomes" id="UP000754883">
    <property type="component" value="Unassembled WGS sequence"/>
</dbReference>
<evidence type="ECO:0000256" key="8">
    <source>
        <dbReference type="ARBA" id="ARBA00022801"/>
    </source>
</evidence>
<feature type="region of interest" description="Disordered" evidence="11">
    <location>
        <begin position="352"/>
        <end position="372"/>
    </location>
</feature>
<evidence type="ECO:0000256" key="6">
    <source>
        <dbReference type="ARBA" id="ARBA00022759"/>
    </source>
</evidence>
<dbReference type="InterPro" id="IPR012337">
    <property type="entry name" value="RNaseH-like_sf"/>
</dbReference>
<dbReference type="InterPro" id="IPR002893">
    <property type="entry name" value="Znf_MYND"/>
</dbReference>
<dbReference type="GO" id="GO:0043137">
    <property type="term" value="P:DNA replication, removal of RNA primer"/>
    <property type="evidence" value="ECO:0007669"/>
    <property type="project" value="TreeGrafter"/>
</dbReference>
<dbReference type="PROSITE" id="PS50865">
    <property type="entry name" value="ZF_MYND_2"/>
    <property type="match status" value="1"/>
</dbReference>
<keyword evidence="8" id="KW-0378">Hydrolase</keyword>
<evidence type="ECO:0000256" key="10">
    <source>
        <dbReference type="PROSITE-ProRule" id="PRU00134"/>
    </source>
</evidence>
<evidence type="ECO:0000256" key="2">
    <source>
        <dbReference type="ARBA" id="ARBA00005300"/>
    </source>
</evidence>